<evidence type="ECO:0000313" key="7">
    <source>
        <dbReference type="EMBL" id="TYC59937.1"/>
    </source>
</evidence>
<feature type="domain" description="Cation/H+ exchanger transmembrane" evidence="6">
    <location>
        <begin position="37"/>
        <end position="366"/>
    </location>
</feature>
<dbReference type="Gene3D" id="1.20.1530.20">
    <property type="match status" value="1"/>
</dbReference>
<evidence type="ECO:0000259" key="6">
    <source>
        <dbReference type="Pfam" id="PF00999"/>
    </source>
</evidence>
<dbReference type="InterPro" id="IPR006153">
    <property type="entry name" value="Cation/H_exchanger_TM"/>
</dbReference>
<feature type="transmembrane region" description="Helical" evidence="5">
    <location>
        <begin position="114"/>
        <end position="133"/>
    </location>
</feature>
<dbReference type="Pfam" id="PF00999">
    <property type="entry name" value="Na_H_Exchanger"/>
    <property type="match status" value="1"/>
</dbReference>
<feature type="transmembrane region" description="Helical" evidence="5">
    <location>
        <begin position="259"/>
        <end position="277"/>
    </location>
</feature>
<dbReference type="PANTHER" id="PTHR43021:SF2">
    <property type="entry name" value="CATION_H+ EXCHANGER DOMAIN-CONTAINING PROTEIN"/>
    <property type="match status" value="1"/>
</dbReference>
<comment type="caution">
    <text evidence="7">The sequence shown here is derived from an EMBL/GenBank/DDBJ whole genome shotgun (WGS) entry which is preliminary data.</text>
</comment>
<feature type="transmembrane region" description="Helical" evidence="5">
    <location>
        <begin position="235"/>
        <end position="253"/>
    </location>
</feature>
<keyword evidence="4 5" id="KW-0472">Membrane</keyword>
<dbReference type="EMBL" id="SDKK01000006">
    <property type="protein sequence ID" value="TYC59937.1"/>
    <property type="molecule type" value="Genomic_DNA"/>
</dbReference>
<feature type="transmembrane region" description="Helical" evidence="5">
    <location>
        <begin position="25"/>
        <end position="42"/>
    </location>
</feature>
<keyword evidence="3 5" id="KW-1133">Transmembrane helix</keyword>
<protein>
    <recommendedName>
        <fullName evidence="6">Cation/H+ exchanger transmembrane domain-containing protein</fullName>
    </recommendedName>
</protein>
<reference evidence="7 8" key="1">
    <citation type="submission" date="2019-01" db="EMBL/GenBank/DDBJ databases">
        <title>Zoogloea oleivorans genome sequencing and assembly.</title>
        <authorList>
            <person name="Tancsics A."/>
            <person name="Farkas M."/>
            <person name="Kriszt B."/>
            <person name="Maroti G."/>
            <person name="Horvath B."/>
        </authorList>
    </citation>
    <scope>NUCLEOTIDE SEQUENCE [LARGE SCALE GENOMIC DNA]</scope>
    <source>
        <strain evidence="7 8">Buc</strain>
    </source>
</reference>
<accession>A0A6C2D0S2</accession>
<dbReference type="GO" id="GO:1902600">
    <property type="term" value="P:proton transmembrane transport"/>
    <property type="evidence" value="ECO:0007669"/>
    <property type="project" value="InterPro"/>
</dbReference>
<dbReference type="InterPro" id="IPR038770">
    <property type="entry name" value="Na+/solute_symporter_sf"/>
</dbReference>
<dbReference type="GO" id="GO:0016020">
    <property type="term" value="C:membrane"/>
    <property type="evidence" value="ECO:0007669"/>
    <property type="project" value="UniProtKB-SubCell"/>
</dbReference>
<feature type="transmembrane region" description="Helical" evidence="5">
    <location>
        <begin position="172"/>
        <end position="194"/>
    </location>
</feature>
<comment type="subcellular location">
    <subcellularLocation>
        <location evidence="1">Membrane</location>
        <topology evidence="1">Multi-pass membrane protein</topology>
    </subcellularLocation>
</comment>
<evidence type="ECO:0000256" key="2">
    <source>
        <dbReference type="ARBA" id="ARBA00022692"/>
    </source>
</evidence>
<dbReference type="OrthoDB" id="8617652at2"/>
<dbReference type="AlphaFoldDB" id="A0A6C2D0S2"/>
<evidence type="ECO:0000256" key="4">
    <source>
        <dbReference type="ARBA" id="ARBA00023136"/>
    </source>
</evidence>
<feature type="transmembrane region" description="Helical" evidence="5">
    <location>
        <begin position="312"/>
        <end position="330"/>
    </location>
</feature>
<name>A0A6C2D0S2_9RHOO</name>
<organism evidence="7 8">
    <name type="scientific">Zoogloea oleivorans</name>
    <dbReference type="NCBI Taxonomy" id="1552750"/>
    <lineage>
        <taxon>Bacteria</taxon>
        <taxon>Pseudomonadati</taxon>
        <taxon>Pseudomonadota</taxon>
        <taxon>Betaproteobacteria</taxon>
        <taxon>Rhodocyclales</taxon>
        <taxon>Zoogloeaceae</taxon>
        <taxon>Zoogloea</taxon>
    </lineage>
</organism>
<dbReference type="PANTHER" id="PTHR43021">
    <property type="entry name" value="NA(+)/H(+) ANTIPORTER-RELATED"/>
    <property type="match status" value="1"/>
</dbReference>
<feature type="transmembrane region" description="Helical" evidence="5">
    <location>
        <begin position="350"/>
        <end position="373"/>
    </location>
</feature>
<evidence type="ECO:0000313" key="8">
    <source>
        <dbReference type="Proteomes" id="UP000389128"/>
    </source>
</evidence>
<feature type="transmembrane region" description="Helical" evidence="5">
    <location>
        <begin position="282"/>
        <end position="306"/>
    </location>
</feature>
<keyword evidence="2 5" id="KW-0812">Transmembrane</keyword>
<evidence type="ECO:0000256" key="3">
    <source>
        <dbReference type="ARBA" id="ARBA00022989"/>
    </source>
</evidence>
<keyword evidence="8" id="KW-1185">Reference proteome</keyword>
<evidence type="ECO:0000256" key="1">
    <source>
        <dbReference type="ARBA" id="ARBA00004141"/>
    </source>
</evidence>
<feature type="transmembrane region" description="Helical" evidence="5">
    <location>
        <begin position="379"/>
        <end position="395"/>
    </location>
</feature>
<feature type="transmembrane region" description="Helical" evidence="5">
    <location>
        <begin position="206"/>
        <end position="228"/>
    </location>
</feature>
<proteinExistence type="predicted"/>
<sequence length="418" mass="43866">MMLIRQTWEALQDRFFFLPPFPEQLDPLALFALLLVGGLLAGETLFRTIGLSRIVGYVLAGALAGPGVLGWLDRETLSMAKPVADAALGLLLLETGRHLDLGWLRANRSLLRSAAAESGLAFATIFAFAYLAVGLSLGWSAATAAITMASAPAVVLLTAEENHAQGQVTQRTLLLTAINCALSFVIFAVVLGIVHAEQSGDWLNALAHPLWVICGGVGIGMLCARLALMVAAGQAKGSVAQVFILVAVALLAIGVARMLAVPVFLCLFLMGAALNLADRDKVLAYTGLPQGHWILAIVLFVVTGAMLPLGDLNWITGLQALGLIIVRGLAKFAGVMATGRQDLPAAKRRLVGIGIQPLSATAIFMAAELAAIYPEVSGQALLLPLLAAALMEFAGPQMCKYALHKAGETEPLPAGRQQ</sequence>
<dbReference type="RefSeq" id="WP_148578495.1">
    <property type="nucleotide sequence ID" value="NZ_JAVEUW010000002.1"/>
</dbReference>
<feature type="transmembrane region" description="Helical" evidence="5">
    <location>
        <begin position="54"/>
        <end position="72"/>
    </location>
</feature>
<dbReference type="GO" id="GO:0015297">
    <property type="term" value="F:antiporter activity"/>
    <property type="evidence" value="ECO:0007669"/>
    <property type="project" value="InterPro"/>
</dbReference>
<gene>
    <name evidence="7" type="ORF">ETQ85_07875</name>
</gene>
<evidence type="ECO:0000256" key="5">
    <source>
        <dbReference type="SAM" id="Phobius"/>
    </source>
</evidence>
<dbReference type="Proteomes" id="UP000389128">
    <property type="component" value="Unassembled WGS sequence"/>
</dbReference>